<dbReference type="Gene3D" id="3.20.20.120">
    <property type="entry name" value="Enolase-like C-terminal domain"/>
    <property type="match status" value="1"/>
</dbReference>
<keyword evidence="1" id="KW-0456">Lyase</keyword>
<dbReference type="SUPFAM" id="SSF54826">
    <property type="entry name" value="Enolase N-terminal domain-like"/>
    <property type="match status" value="1"/>
</dbReference>
<evidence type="ECO:0000256" key="1">
    <source>
        <dbReference type="ARBA" id="ARBA00023239"/>
    </source>
</evidence>
<name>A0A381NS37_9ZZZZ</name>
<dbReference type="InterPro" id="IPR013341">
    <property type="entry name" value="Mandelate_racemase_N_dom"/>
</dbReference>
<dbReference type="InterPro" id="IPR029017">
    <property type="entry name" value="Enolase-like_N"/>
</dbReference>
<gene>
    <name evidence="3" type="ORF">METZ01_LOCUS9993</name>
</gene>
<dbReference type="Pfam" id="PF13378">
    <property type="entry name" value="MR_MLE_C"/>
    <property type="match status" value="1"/>
</dbReference>
<dbReference type="PANTHER" id="PTHR48080:SF2">
    <property type="entry name" value="D-GALACTONATE DEHYDRATASE"/>
    <property type="match status" value="1"/>
</dbReference>
<dbReference type="PANTHER" id="PTHR48080">
    <property type="entry name" value="D-GALACTONATE DEHYDRATASE-RELATED"/>
    <property type="match status" value="1"/>
</dbReference>
<feature type="domain" description="Mandelate racemase/muconate lactonizing enzyme C-terminal" evidence="2">
    <location>
        <begin position="71"/>
        <end position="178"/>
    </location>
</feature>
<sequence>MFRLSDHAGYGGAELRAISAIDVALWDIKGQSLNMPIFEIIGGGTRNRIKVYNTLGVYGEIDEAHKVWSDPVEVARNLLDQGITGMKMSPTDFIARESDGQLLFQDDLDWALRPIREIREKLGMEIDIANDGHAKWNLPNAIRIVREMEPLRPMWHEELISPLNEEAHRRLQAVTSTPIAAAERLMTRYQHRRFIESPSARISMPDLTWTGGISEVKKIAVLASAHQKPIAPHDCVGPVNMIACAHIAMATPNVMIMEYNRAMHLGWYRDFIEPDFVIDGGFLNAPTEPGLGTRLKASVKTRSDATVRTSSERSESWLMSDERYTYPPKNIQGEFIQSTERRRTGFDASYYD</sequence>
<accession>A0A381NS37</accession>
<dbReference type="InterPro" id="IPR036849">
    <property type="entry name" value="Enolase-like_C_sf"/>
</dbReference>
<evidence type="ECO:0000259" key="2">
    <source>
        <dbReference type="SMART" id="SM00922"/>
    </source>
</evidence>
<organism evidence="3">
    <name type="scientific">marine metagenome</name>
    <dbReference type="NCBI Taxonomy" id="408172"/>
    <lineage>
        <taxon>unclassified sequences</taxon>
        <taxon>metagenomes</taxon>
        <taxon>ecological metagenomes</taxon>
    </lineage>
</organism>
<dbReference type="SFLD" id="SFLDS00001">
    <property type="entry name" value="Enolase"/>
    <property type="match status" value="1"/>
</dbReference>
<dbReference type="InterPro" id="IPR029065">
    <property type="entry name" value="Enolase_C-like"/>
</dbReference>
<dbReference type="SMART" id="SM00922">
    <property type="entry name" value="MR_MLE"/>
    <property type="match status" value="1"/>
</dbReference>
<reference evidence="3" key="1">
    <citation type="submission" date="2018-05" db="EMBL/GenBank/DDBJ databases">
        <authorList>
            <person name="Lanie J.A."/>
            <person name="Ng W.-L."/>
            <person name="Kazmierczak K.M."/>
            <person name="Andrzejewski T.M."/>
            <person name="Davidsen T.M."/>
            <person name="Wayne K.J."/>
            <person name="Tettelin H."/>
            <person name="Glass J.I."/>
            <person name="Rusch D."/>
            <person name="Podicherti R."/>
            <person name="Tsui H.-C.T."/>
            <person name="Winkler M.E."/>
        </authorList>
    </citation>
    <scope>NUCLEOTIDE SEQUENCE</scope>
</reference>
<protein>
    <recommendedName>
        <fullName evidence="2">Mandelate racemase/muconate lactonizing enzyme C-terminal domain-containing protein</fullName>
    </recommendedName>
</protein>
<dbReference type="AlphaFoldDB" id="A0A381NS37"/>
<dbReference type="SUPFAM" id="SSF51604">
    <property type="entry name" value="Enolase C-terminal domain-like"/>
    <property type="match status" value="1"/>
</dbReference>
<proteinExistence type="predicted"/>
<dbReference type="Gene3D" id="3.30.390.10">
    <property type="entry name" value="Enolase-like, N-terminal domain"/>
    <property type="match status" value="1"/>
</dbReference>
<dbReference type="InterPro" id="IPR013342">
    <property type="entry name" value="Mandelate_racemase_C"/>
</dbReference>
<evidence type="ECO:0000313" key="3">
    <source>
        <dbReference type="EMBL" id="SUZ57139.1"/>
    </source>
</evidence>
<dbReference type="InterPro" id="IPR034593">
    <property type="entry name" value="DgoD-like"/>
</dbReference>
<dbReference type="EMBL" id="UINC01000544">
    <property type="protein sequence ID" value="SUZ57139.1"/>
    <property type="molecule type" value="Genomic_DNA"/>
</dbReference>
<dbReference type="GO" id="GO:0016829">
    <property type="term" value="F:lyase activity"/>
    <property type="evidence" value="ECO:0007669"/>
    <property type="project" value="UniProtKB-KW"/>
</dbReference>
<dbReference type="Pfam" id="PF02746">
    <property type="entry name" value="MR_MLE_N"/>
    <property type="match status" value="1"/>
</dbReference>
<dbReference type="SFLD" id="SFLDG00179">
    <property type="entry name" value="mandelate_racemase"/>
    <property type="match status" value="1"/>
</dbReference>
<dbReference type="CDD" id="cd03316">
    <property type="entry name" value="MR_like"/>
    <property type="match status" value="1"/>
</dbReference>